<dbReference type="AlphaFoldDB" id="A0A412CH49"/>
<accession>A0A412CH49</accession>
<reference evidence="2 3" key="1">
    <citation type="submission" date="2018-08" db="EMBL/GenBank/DDBJ databases">
        <title>A genome reference for cultivated species of the human gut microbiota.</title>
        <authorList>
            <person name="Zou Y."/>
            <person name="Xue W."/>
            <person name="Luo G."/>
        </authorList>
    </citation>
    <scope>NUCLEOTIDE SEQUENCE [LARGE SCALE GENOMIC DNA]</scope>
    <source>
        <strain evidence="2 3">AF27-12</strain>
    </source>
</reference>
<gene>
    <name evidence="2" type="ORF">DWY77_00225</name>
</gene>
<proteinExistence type="predicted"/>
<dbReference type="Pfam" id="PF23343">
    <property type="entry name" value="REP_ORF2-G2P"/>
    <property type="match status" value="1"/>
</dbReference>
<dbReference type="EMBL" id="QRTP01000001">
    <property type="protein sequence ID" value="RGQ87028.1"/>
    <property type="molecule type" value="Genomic_DNA"/>
</dbReference>
<evidence type="ECO:0000313" key="3">
    <source>
        <dbReference type="Proteomes" id="UP000286147"/>
    </source>
</evidence>
<protein>
    <recommendedName>
        <fullName evidence="1">Replication-associated protein ORF2/G2P domain-containing protein</fullName>
    </recommendedName>
</protein>
<feature type="domain" description="Replication-associated protein ORF2/G2P" evidence="1">
    <location>
        <begin position="70"/>
        <end position="175"/>
    </location>
</feature>
<organism evidence="2 3">
    <name type="scientific">Megamonas rupellensis</name>
    <dbReference type="NCBI Taxonomy" id="491921"/>
    <lineage>
        <taxon>Bacteria</taxon>
        <taxon>Bacillati</taxon>
        <taxon>Bacillota</taxon>
        <taxon>Negativicutes</taxon>
        <taxon>Selenomonadales</taxon>
        <taxon>Selenomonadaceae</taxon>
        <taxon>Megamonas</taxon>
    </lineage>
</organism>
<name>A0A412CH49_9FIRM</name>
<evidence type="ECO:0000313" key="2">
    <source>
        <dbReference type="EMBL" id="RGQ87028.1"/>
    </source>
</evidence>
<dbReference type="InterPro" id="IPR056906">
    <property type="entry name" value="ORF2/G2P_dom"/>
</dbReference>
<evidence type="ECO:0000259" key="1">
    <source>
        <dbReference type="Pfam" id="PF23343"/>
    </source>
</evidence>
<comment type="caution">
    <text evidence="2">The sequence shown here is derived from an EMBL/GenBank/DDBJ whole genome shotgun (WGS) entry which is preliminary data.</text>
</comment>
<sequence length="282" mass="33388">MGDIMAYVHLRVILKNKIDNYKYCSGRIGKNIINGPAQGKTPLRQLRYQDKRAERVCEWKLTENFEEDDLWITLTYQKASVIGSEKARKDISLFLAYLRRAYKKESNELRYIYTAGRGKRGNIHFHMVLNKFDTAVIAKIWRNITGGGVHFRHLYTEFNNYGQVNYKKIANYLIKNSRETFYSTDKIHKKRFCASINLKMPRLEKNIINAKQWKKEPTTIKGYILDKESIYDGYGWLDEGHKWDCCRVQRYTLIRIDGGYKPRYKNHKILDIPMGDDEFAEE</sequence>
<dbReference type="Proteomes" id="UP000286147">
    <property type="component" value="Unassembled WGS sequence"/>
</dbReference>